<keyword evidence="2" id="KW-0547">Nucleotide-binding</keyword>
<dbReference type="GO" id="GO:0016887">
    <property type="term" value="F:ATP hydrolysis activity"/>
    <property type="evidence" value="ECO:0007669"/>
    <property type="project" value="InterPro"/>
</dbReference>
<dbReference type="SMART" id="SM00382">
    <property type="entry name" value="AAA"/>
    <property type="match status" value="1"/>
</dbReference>
<dbReference type="InterPro" id="IPR027417">
    <property type="entry name" value="P-loop_NTPase"/>
</dbReference>
<dbReference type="InterPro" id="IPR003439">
    <property type="entry name" value="ABC_transporter-like_ATP-bd"/>
</dbReference>
<accession>A0A2J9PKR9</accession>
<dbReference type="InterPro" id="IPR025302">
    <property type="entry name" value="DrrA1/2-like_C"/>
</dbReference>
<evidence type="ECO:0000313" key="5">
    <source>
        <dbReference type="EMBL" id="PNL90918.1"/>
    </source>
</evidence>
<evidence type="ECO:0000256" key="2">
    <source>
        <dbReference type="ARBA" id="ARBA00022741"/>
    </source>
</evidence>
<keyword evidence="3 5" id="KW-0067">ATP-binding</keyword>
<dbReference type="InterPro" id="IPR017871">
    <property type="entry name" value="ABC_transporter-like_CS"/>
</dbReference>
<dbReference type="Gene3D" id="3.40.50.300">
    <property type="entry name" value="P-loop containing nucleotide triphosphate hydrolases"/>
    <property type="match status" value="1"/>
</dbReference>
<dbReference type="SUPFAM" id="SSF52540">
    <property type="entry name" value="P-loop containing nucleoside triphosphate hydrolases"/>
    <property type="match status" value="1"/>
</dbReference>
<dbReference type="InterPro" id="IPR003593">
    <property type="entry name" value="AAA+_ATPase"/>
</dbReference>
<dbReference type="GO" id="GO:0005524">
    <property type="term" value="F:ATP binding"/>
    <property type="evidence" value="ECO:0007669"/>
    <property type="project" value="UniProtKB-KW"/>
</dbReference>
<sequence length="303" mass="34079">MLQVEHLRKTFGRVVAVDDVSFEIQPGTILGIVGQNGSGKTTIFRMILNFLTPENGGQVNWNGQPLHMKKVYDTVGYLPEDRGLYESMSIEKQIMYFARLRGMKKKEINAKIDEWLENFNVKGDRKDKIKTLSKGNQQKVQLIATLIHEPKLVILDEPFSGLDPVNAGFLMEGILRLRDQGACIIFSSHNMANVQDVCDSVVMIHNGEQKLYGPINDVRDAYGKTRLFVQAKGWDQEALAALKGVESVSQLTTGEYKLILSDENVGPELFKTISKGEYIQSFSQQPPTLDEIFKMEAGGRHEK</sequence>
<keyword evidence="1" id="KW-0813">Transport</keyword>
<evidence type="ECO:0000259" key="4">
    <source>
        <dbReference type="PROSITE" id="PS50893"/>
    </source>
</evidence>
<dbReference type="PROSITE" id="PS00211">
    <property type="entry name" value="ABC_TRANSPORTER_1"/>
    <property type="match status" value="1"/>
</dbReference>
<evidence type="ECO:0000313" key="6">
    <source>
        <dbReference type="Proteomes" id="UP000192813"/>
    </source>
</evidence>
<organism evidence="5 6">
    <name type="scientific">Aerococcus viridans</name>
    <dbReference type="NCBI Taxonomy" id="1377"/>
    <lineage>
        <taxon>Bacteria</taxon>
        <taxon>Bacillati</taxon>
        <taxon>Bacillota</taxon>
        <taxon>Bacilli</taxon>
        <taxon>Lactobacillales</taxon>
        <taxon>Aerococcaceae</taxon>
        <taxon>Aerococcus</taxon>
    </lineage>
</organism>
<dbReference type="PANTHER" id="PTHR42939:SF1">
    <property type="entry name" value="ABC TRANSPORTER ATP-BINDING PROTEIN ALBC-RELATED"/>
    <property type="match status" value="1"/>
</dbReference>
<gene>
    <name evidence="5" type="ORF">A6J77_001110</name>
</gene>
<dbReference type="Pfam" id="PF00005">
    <property type="entry name" value="ABC_tran"/>
    <property type="match status" value="1"/>
</dbReference>
<dbReference type="Proteomes" id="UP000192813">
    <property type="component" value="Unassembled WGS sequence"/>
</dbReference>
<dbReference type="Pfam" id="PF13732">
    <property type="entry name" value="DrrA1-3_C"/>
    <property type="match status" value="1"/>
</dbReference>
<evidence type="ECO:0000256" key="3">
    <source>
        <dbReference type="ARBA" id="ARBA00022840"/>
    </source>
</evidence>
<dbReference type="PANTHER" id="PTHR42939">
    <property type="entry name" value="ABC TRANSPORTER ATP-BINDING PROTEIN ALBC-RELATED"/>
    <property type="match status" value="1"/>
</dbReference>
<dbReference type="EMBL" id="NBTM02000001">
    <property type="protein sequence ID" value="PNL90918.1"/>
    <property type="molecule type" value="Genomic_DNA"/>
</dbReference>
<dbReference type="RefSeq" id="WP_083067691.1">
    <property type="nucleotide sequence ID" value="NZ_NBTM02000001.1"/>
</dbReference>
<dbReference type="InterPro" id="IPR051782">
    <property type="entry name" value="ABC_Transporter_VariousFunc"/>
</dbReference>
<dbReference type="AlphaFoldDB" id="A0A2J9PKR9"/>
<protein>
    <submittedName>
        <fullName evidence="5">Sodium ABC transporter ATP-binding protein</fullName>
    </submittedName>
</protein>
<evidence type="ECO:0000256" key="1">
    <source>
        <dbReference type="ARBA" id="ARBA00022448"/>
    </source>
</evidence>
<proteinExistence type="predicted"/>
<comment type="caution">
    <text evidence="5">The sequence shown here is derived from an EMBL/GenBank/DDBJ whole genome shotgun (WGS) entry which is preliminary data.</text>
</comment>
<name>A0A2J9PKR9_9LACT</name>
<reference evidence="6" key="1">
    <citation type="submission" date="2017-12" db="EMBL/GenBank/DDBJ databases">
        <title>FDA dAtabase for Regulatory Grade micrObial Sequences (FDA-ARGOS): Supporting development and validation of Infectious Disease Dx tests.</title>
        <authorList>
            <person name="Hoffmann M."/>
            <person name="Allard M."/>
            <person name="Evans P."/>
            <person name="Brown E."/>
            <person name="Tallon L."/>
            <person name="Sadzewicz L."/>
            <person name="Sengamalay N."/>
            <person name="Ott S."/>
            <person name="Godinez A."/>
            <person name="Nagaraj S."/>
            <person name="Vavikolanu K."/>
            <person name="Aluvathingal J."/>
            <person name="Nadendla S."/>
            <person name="Sichtig H."/>
        </authorList>
    </citation>
    <scope>NUCLEOTIDE SEQUENCE [LARGE SCALE GENOMIC DNA]</scope>
    <source>
        <strain evidence="6">FDAARGOS_249</strain>
    </source>
</reference>
<feature type="domain" description="ABC transporter" evidence="4">
    <location>
        <begin position="2"/>
        <end position="231"/>
    </location>
</feature>
<dbReference type="PROSITE" id="PS50893">
    <property type="entry name" value="ABC_TRANSPORTER_2"/>
    <property type="match status" value="1"/>
</dbReference>